<organism evidence="1 2">
    <name type="scientific">Brassica cretica</name>
    <name type="common">Mustard</name>
    <dbReference type="NCBI Taxonomy" id="69181"/>
    <lineage>
        <taxon>Eukaryota</taxon>
        <taxon>Viridiplantae</taxon>
        <taxon>Streptophyta</taxon>
        <taxon>Embryophyta</taxon>
        <taxon>Tracheophyta</taxon>
        <taxon>Spermatophyta</taxon>
        <taxon>Magnoliopsida</taxon>
        <taxon>eudicotyledons</taxon>
        <taxon>Gunneridae</taxon>
        <taxon>Pentapetalae</taxon>
        <taxon>rosids</taxon>
        <taxon>malvids</taxon>
        <taxon>Brassicales</taxon>
        <taxon>Brassicaceae</taxon>
        <taxon>Brassiceae</taxon>
        <taxon>Brassica</taxon>
    </lineage>
</organism>
<reference evidence="1 2" key="1">
    <citation type="journal article" date="2020" name="BMC Genomics">
        <title>Intraspecific diversification of the crop wild relative Brassica cretica Lam. using demographic model selection.</title>
        <authorList>
            <person name="Kioukis A."/>
            <person name="Michalopoulou V.A."/>
            <person name="Briers L."/>
            <person name="Pirintsos S."/>
            <person name="Studholme D.J."/>
            <person name="Pavlidis P."/>
            <person name="Sarris P.F."/>
        </authorList>
    </citation>
    <scope>NUCLEOTIDE SEQUENCE [LARGE SCALE GENOMIC DNA]</scope>
    <source>
        <strain evidence="2">cv. PFS-1207/04</strain>
    </source>
</reference>
<protein>
    <submittedName>
        <fullName evidence="1">Uncharacterized protein</fullName>
    </submittedName>
</protein>
<keyword evidence="2" id="KW-1185">Reference proteome</keyword>
<dbReference type="Proteomes" id="UP000266723">
    <property type="component" value="Unassembled WGS sequence"/>
</dbReference>
<gene>
    <name evidence="1" type="ORF">DY000_02046831</name>
</gene>
<comment type="caution">
    <text evidence="1">The sequence shown here is derived from an EMBL/GenBank/DDBJ whole genome shotgun (WGS) entry which is preliminary data.</text>
</comment>
<name>A0ABQ7ET25_BRACR</name>
<evidence type="ECO:0000313" key="2">
    <source>
        <dbReference type="Proteomes" id="UP000266723"/>
    </source>
</evidence>
<sequence>MYESHLYEMAVGVENGYDEVNIQIPAKYKYVFSQQIMLGQENVATYVHEIKLRSCFMFPVILSHQSNFTVKTAESFFFIERSRNKRFESEDGPKGPKA</sequence>
<evidence type="ECO:0000313" key="1">
    <source>
        <dbReference type="EMBL" id="KAF3606360.1"/>
    </source>
</evidence>
<dbReference type="EMBL" id="QGKV02000297">
    <property type="protein sequence ID" value="KAF3606360.1"/>
    <property type="molecule type" value="Genomic_DNA"/>
</dbReference>
<accession>A0ABQ7ET25</accession>
<proteinExistence type="predicted"/>